<dbReference type="InterPro" id="IPR009057">
    <property type="entry name" value="Homeodomain-like_sf"/>
</dbReference>
<evidence type="ECO:0000259" key="2">
    <source>
        <dbReference type="Pfam" id="PF01498"/>
    </source>
</evidence>
<dbReference type="InterPro" id="IPR036397">
    <property type="entry name" value="RNaseH_sf"/>
</dbReference>
<reference evidence="4 5" key="1">
    <citation type="submission" date="2024-06" db="EMBL/GenBank/DDBJ databases">
        <title>A chromosome-level genome assembly of beet webworm, Loxostege sticticalis.</title>
        <authorList>
            <person name="Zhang Y."/>
        </authorList>
    </citation>
    <scope>NUCLEOTIDE SEQUENCE [LARGE SCALE GENOMIC DNA]</scope>
    <source>
        <strain evidence="4">AQ028</strain>
        <tissue evidence="4">Male pupae</tissue>
    </source>
</reference>
<dbReference type="Gene3D" id="3.30.420.10">
    <property type="entry name" value="Ribonuclease H-like superfamily/Ribonuclease H"/>
    <property type="match status" value="1"/>
</dbReference>
<feature type="domain" description="Transposase Tc1-like" evidence="2">
    <location>
        <begin position="65"/>
        <end position="136"/>
    </location>
</feature>
<dbReference type="SUPFAM" id="SSF46689">
    <property type="entry name" value="Homeodomain-like"/>
    <property type="match status" value="1"/>
</dbReference>
<dbReference type="InterPro" id="IPR002492">
    <property type="entry name" value="Transposase_Tc1-like"/>
</dbReference>
<dbReference type="Gene3D" id="1.10.10.10">
    <property type="entry name" value="Winged helix-like DNA-binding domain superfamily/Winged helix DNA-binding domain"/>
    <property type="match status" value="1"/>
</dbReference>
<evidence type="ECO:0000259" key="3">
    <source>
        <dbReference type="Pfam" id="PF13358"/>
    </source>
</evidence>
<evidence type="ECO:0000256" key="1">
    <source>
        <dbReference type="ARBA" id="ARBA00004123"/>
    </source>
</evidence>
<feature type="domain" description="Tc1-like transposase DDE" evidence="3">
    <location>
        <begin position="217"/>
        <end position="272"/>
    </location>
</feature>
<dbReference type="EMBL" id="JBEDNZ010000006">
    <property type="protein sequence ID" value="KAL0840909.1"/>
    <property type="molecule type" value="Genomic_DNA"/>
</dbReference>
<evidence type="ECO:0000313" key="5">
    <source>
        <dbReference type="Proteomes" id="UP001549921"/>
    </source>
</evidence>
<organism evidence="4 5">
    <name type="scientific">Loxostege sticticalis</name>
    <name type="common">Beet webworm moth</name>
    <dbReference type="NCBI Taxonomy" id="481309"/>
    <lineage>
        <taxon>Eukaryota</taxon>
        <taxon>Metazoa</taxon>
        <taxon>Ecdysozoa</taxon>
        <taxon>Arthropoda</taxon>
        <taxon>Hexapoda</taxon>
        <taxon>Insecta</taxon>
        <taxon>Pterygota</taxon>
        <taxon>Neoptera</taxon>
        <taxon>Endopterygota</taxon>
        <taxon>Lepidoptera</taxon>
        <taxon>Glossata</taxon>
        <taxon>Ditrysia</taxon>
        <taxon>Pyraloidea</taxon>
        <taxon>Crambidae</taxon>
        <taxon>Pyraustinae</taxon>
        <taxon>Loxostege</taxon>
    </lineage>
</organism>
<proteinExistence type="predicted"/>
<dbReference type="Proteomes" id="UP001549921">
    <property type="component" value="Unassembled WGS sequence"/>
</dbReference>
<dbReference type="PANTHER" id="PTHR46068">
    <property type="entry name" value="PROTEIN CBG27172"/>
    <property type="match status" value="1"/>
</dbReference>
<dbReference type="InterPro" id="IPR036388">
    <property type="entry name" value="WH-like_DNA-bd_sf"/>
</dbReference>
<accession>A0ABD0TCB7</accession>
<dbReference type="AlphaFoldDB" id="A0ABD0TCB7"/>
<evidence type="ECO:0008006" key="6">
    <source>
        <dbReference type="Google" id="ProtNLM"/>
    </source>
</evidence>
<sequence>MSLSPEECTRIITMVQEGSSQRSTARTVGVSLSTVQRVLQRFQETGMNIRRPGNVRPRCTTVQKDRFIVSTMLRNRHLTAVQGRNSLQEVHHNNVSPDTILRRLREGDIKPYRPANDPKLLREHRVARLRYAREHLRWTDEDWSRVMFSDESRFCLFTNDGRRRVYRRQGERYRQACFEEKVPFGGGSIMVWAGISSESRTELVVIENDFNVNMDANPIFMHDNARPHSAHLVNAYIQDVGITRMEWPARSSDLNPMEHLWDELRRCVKQRSPAAATLRELRSALVEEWSNIDQNRIRNLVYSMPHRLNEVIRARGGNTRY</sequence>
<dbReference type="Pfam" id="PF01498">
    <property type="entry name" value="HTH_Tnp_Tc3_2"/>
    <property type="match status" value="1"/>
</dbReference>
<protein>
    <recommendedName>
        <fullName evidence="6">Transposase</fullName>
    </recommendedName>
</protein>
<name>A0ABD0TCB7_LOXSC</name>
<comment type="caution">
    <text evidence="4">The sequence shown here is derived from an EMBL/GenBank/DDBJ whole genome shotgun (WGS) entry which is preliminary data.</text>
</comment>
<gene>
    <name evidence="4" type="ORF">ABMA28_014708</name>
</gene>
<dbReference type="Pfam" id="PF13358">
    <property type="entry name" value="DDE_3"/>
    <property type="match status" value="1"/>
</dbReference>
<dbReference type="GO" id="GO:0005634">
    <property type="term" value="C:nucleus"/>
    <property type="evidence" value="ECO:0007669"/>
    <property type="project" value="UniProtKB-SubCell"/>
</dbReference>
<dbReference type="PANTHER" id="PTHR46068:SF1">
    <property type="entry name" value="TRANSPOSASE IS30-LIKE HTH DOMAIN-CONTAINING PROTEIN"/>
    <property type="match status" value="1"/>
</dbReference>
<evidence type="ECO:0000313" key="4">
    <source>
        <dbReference type="EMBL" id="KAL0840909.1"/>
    </source>
</evidence>
<comment type="subcellular location">
    <subcellularLocation>
        <location evidence="1">Nucleus</location>
    </subcellularLocation>
</comment>
<dbReference type="InterPro" id="IPR038717">
    <property type="entry name" value="Tc1-like_DDE_dom"/>
</dbReference>
<dbReference type="Pfam" id="PF13384">
    <property type="entry name" value="HTH_23"/>
    <property type="match status" value="1"/>
</dbReference>